<proteinExistence type="inferred from homology"/>
<dbReference type="InterPro" id="IPR026856">
    <property type="entry name" value="Sialidase_fam"/>
</dbReference>
<sequence>MHWQATAFPNGEGTVRAAFTSHGDGPVFHAVPCSAPCEAPAVTSCGTSGASPRTNATDTTNATNAANTTGDTTIPAPTSIPSLTLGVRDGHLLLEARRLSPDPRDSNAADDLMLDMDDACGIEPGTAHDITLTFGAFGTRIFLDGYQCFACATNLSPARVAPAGEFIADAPAGATTIAIHDEPWDAGRIANASDPPEHDIAFAGPALAARDVARIANTIAGALHARFRVRGRGQHGVILAAGFGGGQSAQPAEERMTVAIDAAGITLTMRDDAGAYPYHAAGNWDDGDWHDLVIRSGQGAVDVFVDGFSVLHQPGQMWFADLARNHTPIDRFAIGCNLAGVRLMGEVRSGGVLLHAPTDGQIARLARRIPLVTTALFDAGYAGSASYRIPSLVRTPAGTLIAGADQRTGISNDAPNHINFVVRRSPDGGRTWLPMQTVIAMPGREDGLDGASAIDSCPVADRRTGRVVTLIDLNPGGVGLTNCERGLGVDARGDLKLWDADGNESTLGREPDAGDVWRSPDHAGPGQRWHTARTSYIAEIHSDDDGETWSAPRIIDAQVKEPWMRFMGVCPGAGIQLVRGPHTGRLLIPFYCSGDSRAHYSGGALISDDGGETWRRGRMINEGREVNGIVVDPATMHDDDATTSETTFVERADGDVVAFFRNQHRSGRVGKAVSHDGGETWDGLEFDPALPEIFSQPNALAAPQLGPDAVLFANASQMLPYRGRGVVRLSRDGGHTWERSLCVHPRHHVYQCMAACEGSQLGLLWEIETSGVYITYIPFAWFSDGHGGGVAATAGNRYDKEAS</sequence>
<evidence type="ECO:0000259" key="5">
    <source>
        <dbReference type="Pfam" id="PF13088"/>
    </source>
</evidence>
<dbReference type="GO" id="GO:0009313">
    <property type="term" value="P:oligosaccharide catabolic process"/>
    <property type="evidence" value="ECO:0007669"/>
    <property type="project" value="TreeGrafter"/>
</dbReference>
<dbReference type="InterPro" id="IPR036278">
    <property type="entry name" value="Sialidase_sf"/>
</dbReference>
<evidence type="ECO:0000313" key="6">
    <source>
        <dbReference type="EMBL" id="NEG77746.1"/>
    </source>
</evidence>
<dbReference type="OrthoDB" id="7294637at2"/>
<dbReference type="Pfam" id="PF13088">
    <property type="entry name" value="BNR_2"/>
    <property type="match status" value="1"/>
</dbReference>
<keyword evidence="7" id="KW-1185">Reference proteome</keyword>
<organism evidence="6 7">
    <name type="scientific">Bifidobacterium avesanii</name>
    <dbReference type="NCBI Taxonomy" id="1798157"/>
    <lineage>
        <taxon>Bacteria</taxon>
        <taxon>Bacillati</taxon>
        <taxon>Actinomycetota</taxon>
        <taxon>Actinomycetes</taxon>
        <taxon>Bifidobacteriales</taxon>
        <taxon>Bifidobacteriaceae</taxon>
        <taxon>Bifidobacterium</taxon>
    </lineage>
</organism>
<dbReference type="EC" id="3.2.1.18" evidence="3"/>
<gene>
    <name evidence="6" type="ORF">GFD22_01850</name>
</gene>
<comment type="similarity">
    <text evidence="2">Belongs to the glycosyl hydrolase 33 family.</text>
</comment>
<dbReference type="PANTHER" id="PTHR10628">
    <property type="entry name" value="SIALIDASE"/>
    <property type="match status" value="1"/>
</dbReference>
<feature type="compositionally biased region" description="Polar residues" evidence="4">
    <location>
        <begin position="44"/>
        <end position="53"/>
    </location>
</feature>
<reference evidence="6 7" key="1">
    <citation type="submission" date="2019-10" db="EMBL/GenBank/DDBJ databases">
        <title>Bifidobacterium from non-human primates.</title>
        <authorList>
            <person name="Modesto M."/>
        </authorList>
    </citation>
    <scope>NUCLEOTIDE SEQUENCE [LARGE SCALE GENOMIC DNA]</scope>
    <source>
        <strain evidence="6 7">TREC</strain>
    </source>
</reference>
<feature type="region of interest" description="Disordered" evidence="4">
    <location>
        <begin position="44"/>
        <end position="79"/>
    </location>
</feature>
<feature type="domain" description="Sialidase" evidence="5">
    <location>
        <begin position="530"/>
        <end position="746"/>
    </location>
</feature>
<dbReference type="RefSeq" id="WP_152349852.1">
    <property type="nucleotide sequence ID" value="NZ_WBSN01000003.1"/>
</dbReference>
<dbReference type="Proteomes" id="UP000469763">
    <property type="component" value="Unassembled WGS sequence"/>
</dbReference>
<feature type="compositionally biased region" description="Low complexity" evidence="4">
    <location>
        <begin position="54"/>
        <end position="73"/>
    </location>
</feature>
<protein>
    <recommendedName>
        <fullName evidence="3">exo-alpha-sialidase</fullName>
        <ecNumber evidence="3">3.2.1.18</ecNumber>
    </recommendedName>
</protein>
<dbReference type="Gene3D" id="2.120.10.10">
    <property type="match status" value="1"/>
</dbReference>
<dbReference type="EMBL" id="WHZY01000002">
    <property type="protein sequence ID" value="NEG77746.1"/>
    <property type="molecule type" value="Genomic_DNA"/>
</dbReference>
<accession>A0A7K3TFQ2</accession>
<feature type="region of interest" description="Disordered" evidence="4">
    <location>
        <begin position="502"/>
        <end position="528"/>
    </location>
</feature>
<comment type="catalytic activity">
    <reaction evidence="1">
        <text>Hydrolysis of alpha-(2-&gt;3)-, alpha-(2-&gt;6)-, alpha-(2-&gt;8)- glycosidic linkages of terminal sialic acid residues in oligosaccharides, glycoproteins, glycolipids, colominic acid and synthetic substrates.</text>
        <dbReference type="EC" id="3.2.1.18"/>
    </reaction>
</comment>
<dbReference type="InterPro" id="IPR011040">
    <property type="entry name" value="Sialidase"/>
</dbReference>
<dbReference type="PANTHER" id="PTHR10628:SF30">
    <property type="entry name" value="EXO-ALPHA-SIALIDASE"/>
    <property type="match status" value="1"/>
</dbReference>
<dbReference type="GO" id="GO:0005737">
    <property type="term" value="C:cytoplasm"/>
    <property type="evidence" value="ECO:0007669"/>
    <property type="project" value="TreeGrafter"/>
</dbReference>
<dbReference type="AlphaFoldDB" id="A0A7K3TFQ2"/>
<dbReference type="GO" id="GO:0016020">
    <property type="term" value="C:membrane"/>
    <property type="evidence" value="ECO:0007669"/>
    <property type="project" value="TreeGrafter"/>
</dbReference>
<dbReference type="CDD" id="cd15482">
    <property type="entry name" value="Sialidase_non-viral"/>
    <property type="match status" value="1"/>
</dbReference>
<evidence type="ECO:0000313" key="7">
    <source>
        <dbReference type="Proteomes" id="UP000469763"/>
    </source>
</evidence>
<evidence type="ECO:0000256" key="1">
    <source>
        <dbReference type="ARBA" id="ARBA00000427"/>
    </source>
</evidence>
<dbReference type="GO" id="GO:0004308">
    <property type="term" value="F:exo-alpha-sialidase activity"/>
    <property type="evidence" value="ECO:0007669"/>
    <property type="project" value="UniProtKB-EC"/>
</dbReference>
<evidence type="ECO:0000256" key="3">
    <source>
        <dbReference type="ARBA" id="ARBA00012733"/>
    </source>
</evidence>
<evidence type="ECO:0000256" key="2">
    <source>
        <dbReference type="ARBA" id="ARBA00009348"/>
    </source>
</evidence>
<comment type="caution">
    <text evidence="6">The sequence shown here is derived from an EMBL/GenBank/DDBJ whole genome shotgun (WGS) entry which is preliminary data.</text>
</comment>
<dbReference type="SUPFAM" id="SSF50939">
    <property type="entry name" value="Sialidases"/>
    <property type="match status" value="1"/>
</dbReference>
<evidence type="ECO:0000256" key="4">
    <source>
        <dbReference type="SAM" id="MobiDB-lite"/>
    </source>
</evidence>
<dbReference type="GO" id="GO:0006689">
    <property type="term" value="P:ganglioside catabolic process"/>
    <property type="evidence" value="ECO:0007669"/>
    <property type="project" value="TreeGrafter"/>
</dbReference>
<name>A0A7K3TFQ2_9BIFI</name>